<evidence type="ECO:0000313" key="2">
    <source>
        <dbReference type="EMBL" id="VVE30724.1"/>
    </source>
</evidence>
<evidence type="ECO:0000256" key="1">
    <source>
        <dbReference type="SAM" id="MobiDB-lite"/>
    </source>
</evidence>
<accession>A0A5E4X361</accession>
<proteinExistence type="predicted"/>
<protein>
    <submittedName>
        <fullName evidence="2">Uncharacterized protein</fullName>
    </submittedName>
</protein>
<dbReference type="EMBL" id="CABPRZ010000015">
    <property type="protein sequence ID" value="VVE30724.1"/>
    <property type="molecule type" value="Genomic_DNA"/>
</dbReference>
<dbReference type="AlphaFoldDB" id="A0A5E4X361"/>
<evidence type="ECO:0000313" key="3">
    <source>
        <dbReference type="Proteomes" id="UP000414233"/>
    </source>
</evidence>
<dbReference type="Proteomes" id="UP000414233">
    <property type="component" value="Unassembled WGS sequence"/>
</dbReference>
<keyword evidence="3" id="KW-1185">Reference proteome</keyword>
<gene>
    <name evidence="2" type="ORF">PTE30175_03540</name>
</gene>
<dbReference type="OrthoDB" id="9115393at2"/>
<reference evidence="2 3" key="1">
    <citation type="submission" date="2019-08" db="EMBL/GenBank/DDBJ databases">
        <authorList>
            <person name="Peeters C."/>
        </authorList>
    </citation>
    <scope>NUCLEOTIDE SEQUENCE [LARGE SCALE GENOMIC DNA]</scope>
    <source>
        <strain evidence="2 3">LMG 30175</strain>
    </source>
</reference>
<sequence>MGITFTHKAAAPTAVSPANTTALADVTPTQKKRRGGGGVKPKAPLIDLNQPGRLRVANLMALYNLASANTLYTRLHLGKIPPPDGRDGKSPYWLTSTIRAHLEGQK</sequence>
<organism evidence="2 3">
    <name type="scientific">Pandoraea terrae</name>
    <dbReference type="NCBI Taxonomy" id="1537710"/>
    <lineage>
        <taxon>Bacteria</taxon>
        <taxon>Pseudomonadati</taxon>
        <taxon>Pseudomonadota</taxon>
        <taxon>Betaproteobacteria</taxon>
        <taxon>Burkholderiales</taxon>
        <taxon>Burkholderiaceae</taxon>
        <taxon>Pandoraea</taxon>
    </lineage>
</organism>
<feature type="region of interest" description="Disordered" evidence="1">
    <location>
        <begin position="21"/>
        <end position="46"/>
    </location>
</feature>
<name>A0A5E4X361_9BURK</name>
<dbReference type="RefSeq" id="WP_150698365.1">
    <property type="nucleotide sequence ID" value="NZ_CABPRZ010000015.1"/>
</dbReference>